<gene>
    <name evidence="5" type="ORF">PWYN_05905</name>
</gene>
<evidence type="ECO:0000313" key="6">
    <source>
        <dbReference type="Proteomes" id="UP000029734"/>
    </source>
</evidence>
<name>A0A098M8R2_9BACL</name>
<dbReference type="InterPro" id="IPR027383">
    <property type="entry name" value="Znf_put"/>
</dbReference>
<comment type="similarity">
    <text evidence="1">Belongs to the zinc-associated anti-sigma factor (ZAS) superfamily. Anti-sigma-W factor family.</text>
</comment>
<evidence type="ECO:0000313" key="5">
    <source>
        <dbReference type="EMBL" id="KGE18934.1"/>
    </source>
</evidence>
<dbReference type="RefSeq" id="WP_036649352.1">
    <property type="nucleotide sequence ID" value="NZ_JQCR01000002.1"/>
</dbReference>
<feature type="domain" description="Putative zinc-finger" evidence="4">
    <location>
        <begin position="3"/>
        <end position="36"/>
    </location>
</feature>
<dbReference type="AlphaFoldDB" id="A0A098M8R2"/>
<keyword evidence="3" id="KW-0812">Transmembrane</keyword>
<keyword evidence="3" id="KW-1133">Transmembrane helix</keyword>
<dbReference type="eggNOG" id="ENOG5033CFD">
    <property type="taxonomic scope" value="Bacteria"/>
</dbReference>
<evidence type="ECO:0000259" key="4">
    <source>
        <dbReference type="Pfam" id="PF13490"/>
    </source>
</evidence>
<dbReference type="Pfam" id="PF13490">
    <property type="entry name" value="zf-HC2"/>
    <property type="match status" value="1"/>
</dbReference>
<keyword evidence="6" id="KW-1185">Reference proteome</keyword>
<dbReference type="Proteomes" id="UP000029734">
    <property type="component" value="Unassembled WGS sequence"/>
</dbReference>
<sequence length="154" mass="17653">MNCEQIKEWMPHYLDGLLSLEREQSIRLHIDTCPACEQNLEEARELAALWREMEGDMGKQEDLDIPDLTDAVMAKIELIEAERIQRVPVPTTSRRRYTPRTSWTHYSVAACLTFLLFQFGVFEGLAYQITEINGHMSNSVTALFGPQANPPINK</sequence>
<reference evidence="5 6" key="2">
    <citation type="submission" date="2014-10" db="EMBL/GenBank/DDBJ databases">
        <title>Comparative genomics of the Paenibacillus odorifer group.</title>
        <authorList>
            <person name="Tsai Y.-C."/>
            <person name="Martin N."/>
            <person name="Korlach J."/>
            <person name="Wiedmann M."/>
        </authorList>
    </citation>
    <scope>NUCLEOTIDE SEQUENCE [LARGE SCALE GENOMIC DNA]</scope>
    <source>
        <strain evidence="5 6">DSM 18334</strain>
    </source>
</reference>
<dbReference type="EMBL" id="JQCR01000002">
    <property type="protein sequence ID" value="KGE18934.1"/>
    <property type="molecule type" value="Genomic_DNA"/>
</dbReference>
<accession>A0A098M8R2</accession>
<reference evidence="5 6" key="1">
    <citation type="submission" date="2014-08" db="EMBL/GenBank/DDBJ databases">
        <authorList>
            <person name="den Bakker H.C."/>
        </authorList>
    </citation>
    <scope>NUCLEOTIDE SEQUENCE [LARGE SCALE GENOMIC DNA]</scope>
    <source>
        <strain evidence="5 6">DSM 18334</strain>
    </source>
</reference>
<comment type="caution">
    <text evidence="5">The sequence shown here is derived from an EMBL/GenBank/DDBJ whole genome shotgun (WGS) entry which is preliminary data.</text>
</comment>
<evidence type="ECO:0000256" key="2">
    <source>
        <dbReference type="ARBA" id="ARBA00024438"/>
    </source>
</evidence>
<proteinExistence type="inferred from homology"/>
<evidence type="ECO:0000256" key="1">
    <source>
        <dbReference type="ARBA" id="ARBA00024353"/>
    </source>
</evidence>
<protein>
    <recommendedName>
        <fullName evidence="2">Anti-sigma-W factor RsiW</fullName>
    </recommendedName>
</protein>
<feature type="transmembrane region" description="Helical" evidence="3">
    <location>
        <begin position="103"/>
        <end position="122"/>
    </location>
</feature>
<dbReference type="Gene3D" id="1.10.10.1320">
    <property type="entry name" value="Anti-sigma factor, zinc-finger domain"/>
    <property type="match status" value="1"/>
</dbReference>
<dbReference type="InterPro" id="IPR041916">
    <property type="entry name" value="Anti_sigma_zinc_sf"/>
</dbReference>
<keyword evidence="3" id="KW-0472">Membrane</keyword>
<evidence type="ECO:0000256" key="3">
    <source>
        <dbReference type="SAM" id="Phobius"/>
    </source>
</evidence>
<organism evidence="5 6">
    <name type="scientific">Paenibacillus wynnii</name>
    <dbReference type="NCBI Taxonomy" id="268407"/>
    <lineage>
        <taxon>Bacteria</taxon>
        <taxon>Bacillati</taxon>
        <taxon>Bacillota</taxon>
        <taxon>Bacilli</taxon>
        <taxon>Bacillales</taxon>
        <taxon>Paenibacillaceae</taxon>
        <taxon>Paenibacillus</taxon>
    </lineage>
</organism>